<evidence type="ECO:0000313" key="3">
    <source>
        <dbReference type="Proteomes" id="UP001524499"/>
    </source>
</evidence>
<organism evidence="2 3">
    <name type="scientific">Methylomonas subterranea</name>
    <dbReference type="NCBI Taxonomy" id="2952225"/>
    <lineage>
        <taxon>Bacteria</taxon>
        <taxon>Pseudomonadati</taxon>
        <taxon>Pseudomonadota</taxon>
        <taxon>Gammaproteobacteria</taxon>
        <taxon>Methylococcales</taxon>
        <taxon>Methylococcaceae</taxon>
        <taxon>Methylomonas</taxon>
    </lineage>
</organism>
<evidence type="ECO:0000256" key="1">
    <source>
        <dbReference type="SAM" id="SignalP"/>
    </source>
</evidence>
<proteinExistence type="predicted"/>
<reference evidence="2 3" key="1">
    <citation type="submission" date="2022-07" db="EMBL/GenBank/DDBJ databases">
        <title>Methylomonas rivi sp. nov., Methylomonas rosea sp. nov., Methylomonas aureus sp. nov. and Methylomonas subterranea sp. nov., four novel methanotrophs isolated from a freshwater creek and the deep terrestrial subsurface.</title>
        <authorList>
            <person name="Abin C."/>
            <person name="Sankaranarayanan K."/>
            <person name="Garner C."/>
            <person name="Sindelar R."/>
            <person name="Kotary K."/>
            <person name="Garner R."/>
            <person name="Barclay S."/>
            <person name="Lawson P."/>
            <person name="Krumholz L."/>
        </authorList>
    </citation>
    <scope>NUCLEOTIDE SEQUENCE [LARGE SCALE GENOMIC DNA]</scope>
    <source>
        <strain evidence="2 3">SURF-2</strain>
    </source>
</reference>
<dbReference type="RefSeq" id="WP_256602874.1">
    <property type="nucleotide sequence ID" value="NZ_JANIBJ010000023.1"/>
</dbReference>
<accession>A0ABT1THS8</accession>
<protein>
    <submittedName>
        <fullName evidence="2">Uncharacterized protein</fullName>
    </submittedName>
</protein>
<keyword evidence="3" id="KW-1185">Reference proteome</keyword>
<dbReference type="Proteomes" id="UP001524499">
    <property type="component" value="Unassembled WGS sequence"/>
</dbReference>
<feature type="chain" id="PRO_5045759660" evidence="1">
    <location>
        <begin position="36"/>
        <end position="133"/>
    </location>
</feature>
<feature type="signal peptide" evidence="1">
    <location>
        <begin position="1"/>
        <end position="35"/>
    </location>
</feature>
<name>A0ABT1THS8_9GAMM</name>
<sequence length="133" mass="14202">MLTKNALRAGKTLLKLSVRNLLTGALLLPATGWTADWTPTYGAVTFTRSTVAGFFVYMEPTAATNINTCAGHNAAEPIFHMVYPSNVPSEAQKVMISQISLAVALGKPVKIYSAACNTTSKLNTINEILLDAN</sequence>
<comment type="caution">
    <text evidence="2">The sequence shown here is derived from an EMBL/GenBank/DDBJ whole genome shotgun (WGS) entry which is preliminary data.</text>
</comment>
<gene>
    <name evidence="2" type="ORF">NP590_12920</name>
</gene>
<dbReference type="EMBL" id="JANIBJ010000023">
    <property type="protein sequence ID" value="MCQ8105011.1"/>
    <property type="molecule type" value="Genomic_DNA"/>
</dbReference>
<keyword evidence="1" id="KW-0732">Signal</keyword>
<evidence type="ECO:0000313" key="2">
    <source>
        <dbReference type="EMBL" id="MCQ8105011.1"/>
    </source>
</evidence>